<feature type="compositionally biased region" description="Low complexity" evidence="6">
    <location>
        <begin position="1422"/>
        <end position="1436"/>
    </location>
</feature>
<evidence type="ECO:0000256" key="6">
    <source>
        <dbReference type="SAM" id="MobiDB-lite"/>
    </source>
</evidence>
<dbReference type="PROSITE" id="PS50088">
    <property type="entry name" value="ANK_REPEAT"/>
    <property type="match status" value="4"/>
</dbReference>
<name>A0A2B4SU44_STYPI</name>
<feature type="domain" description="PDZ" evidence="9">
    <location>
        <begin position="604"/>
        <end position="697"/>
    </location>
</feature>
<feature type="compositionally biased region" description="Low complexity" evidence="6">
    <location>
        <begin position="441"/>
        <end position="460"/>
    </location>
</feature>
<dbReference type="PANTHER" id="PTHR24135">
    <property type="entry name" value="SH3 AND MULTIPLE ANKYRIN REPEAT DOMAINS PROTEIN"/>
    <property type="match status" value="1"/>
</dbReference>
<dbReference type="InterPro" id="IPR002110">
    <property type="entry name" value="Ankyrin_rpt"/>
</dbReference>
<dbReference type="PROSITE" id="PS50106">
    <property type="entry name" value="PDZ"/>
    <property type="match status" value="1"/>
</dbReference>
<dbReference type="Gene3D" id="2.30.42.10">
    <property type="match status" value="1"/>
</dbReference>
<dbReference type="STRING" id="50429.A0A2B4SU44"/>
<feature type="region of interest" description="Disordered" evidence="6">
    <location>
        <begin position="1611"/>
        <end position="1631"/>
    </location>
</feature>
<feature type="compositionally biased region" description="Polar residues" evidence="6">
    <location>
        <begin position="407"/>
        <end position="424"/>
    </location>
</feature>
<evidence type="ECO:0000256" key="5">
    <source>
        <dbReference type="PROSITE-ProRule" id="PRU00192"/>
    </source>
</evidence>
<dbReference type="Gene3D" id="2.30.30.40">
    <property type="entry name" value="SH3 Domains"/>
    <property type="match status" value="1"/>
</dbReference>
<protein>
    <submittedName>
        <fullName evidence="10">SH3 and multiple ankyrin repeat domains protein 1</fullName>
    </submittedName>
</protein>
<dbReference type="GO" id="GO:0045211">
    <property type="term" value="C:postsynaptic membrane"/>
    <property type="evidence" value="ECO:0007669"/>
    <property type="project" value="TreeGrafter"/>
</dbReference>
<feature type="region of interest" description="Disordered" evidence="6">
    <location>
        <begin position="1192"/>
        <end position="1260"/>
    </location>
</feature>
<dbReference type="SUPFAM" id="SSF50156">
    <property type="entry name" value="PDZ domain-like"/>
    <property type="match status" value="1"/>
</dbReference>
<feature type="region of interest" description="Disordered" evidence="6">
    <location>
        <begin position="357"/>
        <end position="489"/>
    </location>
</feature>
<feature type="region of interest" description="Disordered" evidence="6">
    <location>
        <begin position="958"/>
        <end position="1054"/>
    </location>
</feature>
<feature type="region of interest" description="Disordered" evidence="6">
    <location>
        <begin position="1067"/>
        <end position="1115"/>
    </location>
</feature>
<dbReference type="InterPro" id="IPR001478">
    <property type="entry name" value="PDZ"/>
</dbReference>
<dbReference type="GO" id="GO:0030160">
    <property type="term" value="F:synaptic receptor adaptor activity"/>
    <property type="evidence" value="ECO:0007669"/>
    <property type="project" value="TreeGrafter"/>
</dbReference>
<dbReference type="GO" id="GO:0035255">
    <property type="term" value="F:ionotropic glutamate receptor binding"/>
    <property type="evidence" value="ECO:0007669"/>
    <property type="project" value="TreeGrafter"/>
</dbReference>
<sequence length="1732" mass="190105">MKDDVKVESSGGTETAATFEVLVSMPDRKIKKLYHFDVQDKVWNAKLNVINDLIKNVKDAVNYGFYDPPCNGKSGKFLEEERLFTDYPLSGSPPVLEFKYKRRIYRSLVYEQKTLQKVNVKANQKKFLELVSSGAVSQVGKMAEKGIDPNFHDDRTGETPLTVAVTKENAREMIVTLVNGGALLDYRTHDSQTPLHRAAIAGKAISVKTLLDFGASPNYKDLKGLTPLFYTAVYGGDPYCCETLLNDQAELHTADHQGKQEIHLACKNGLVQHLEHLLFYGAQIDARTASGNTALHVAALSNQDECARVLLFRGAKRNILNYANQSAYEVAAVGGNKEIAELIKNFSEKDIVKFSGKPNYSTRRRKSVSKPKASSLFSRTPSETQLSVKSDSSPPSPGSSIHSLPSTTASETASVDESTVTMNGDTEIHNGSRMNLNRTLSASSTASDSSYGSESDSGEMSPRDHEKRKKRRWRQYSEPNIAQKPAVPPVKAVSGAATIRKRLYASVPGRRFVAIKDYRPLMAGELALEKGDEVEVLFVGEKGYWEGRVGNSTGWFHHSYVEEKKGKGKPRPKTMFARPPPQAKSNFQDLNHVGSNNSAKAPRIVTLHRSSAGFGFQMRGANSQVPRLNFEPTAEFPALQYFGELEAGGQADLIGIKAGDFILEVNGEDVRTATHGHVVALIQKSGELVNLKIVTAKSPAVNGTDHTDGKGYKPPPPPPNRDPSTTLTLGRMSTLSSSRPSLFEMSMGESFEEPTSYRVDSVITVSKENRWHSLQRQKPQARKPVGVQMKSQTLVKRRSSGDLKGAGKIGYQRAQSVHSMLPPAYESVIGKRPLSAAVPVDMPVVPDDRRLPRSMLVDNTTLSKHHLTAKSTPNLDKPILDNGLNNGYGPLPMEVRRESMHGPYNYHTLDRNKTRAVGSTKVEAVVATPVKATVAAVQSAEAKPEITVVATPVEVVESTPTIQSDTPRAPVKTSSEAQATRNKAEKPPVPPKPRTLSDALQEAVAARNQRMSRKSSAPEIEVPSSVVVTNARGRRVSTPSKLNPRNMGDASQKVRSDIMTRLEEKFTEDDGQVETGGSERFHTLPRQQQKPYRINKESSIPTAVDDQSDSDKKGLVMASSDDILRRYTSPTRDMNRQSSLDATEAVLRNTKTGNENFQRQLSEPVGFDRQPRAQALVKPPAVPLQQIQLGIRGKPAVPPPPSIAPNKDIPSTPVRKGVITADALSAKKSKLKSTANENEISSNAKGASASTSSTSPNLATQHSDLLAKAIAARAARISTQSHADADLNPVGKTESSSSYVGQTESSSNYVGVQKGPYPKELNNNKIKSPMEVRVVNSRGKPSPPVAPKKQFSSPDLRQRKYNETEFTDRRKASLNVGNHSPRIGEERSLPFEIPAPVLSEEDKSVMFLDEVIRKEAESENWSLNSWNSGTGSDSSSEVFVPPPVWPAEQNKDSENLLKPWYECSSQSEESILAKTSEPEKVTKTITTKKGFQIKLTIESKRDDSSKVVRTSSRTDSSDMDVSEPLTPKVEESARTVSPKEMLSNKAVPQESDLDEELKTPVAEKGSGKSRFELPPPPDLFTDKDEPYVLLDSPPLPPPLEFSPTESKTLVFNPNEDTENRNCASPSAESDDSCKDSVTYSDITSIFGGYSRPMQPFLEKPVLDWDCNDVCGWLDSINMAQYKETFRENDIQGIHLPELTKAELRELGVKSLGHRMTLENAIARLSQPLESNC</sequence>
<evidence type="ECO:0000259" key="8">
    <source>
        <dbReference type="PROSITE" id="PS50105"/>
    </source>
</evidence>
<dbReference type="Proteomes" id="UP000225706">
    <property type="component" value="Unassembled WGS sequence"/>
</dbReference>
<dbReference type="GO" id="GO:0014069">
    <property type="term" value="C:postsynaptic density"/>
    <property type="evidence" value="ECO:0007669"/>
    <property type="project" value="UniProtKB-SubCell"/>
</dbReference>
<organism evidence="10 11">
    <name type="scientific">Stylophora pistillata</name>
    <name type="common">Smooth cauliflower coral</name>
    <dbReference type="NCBI Taxonomy" id="50429"/>
    <lineage>
        <taxon>Eukaryota</taxon>
        <taxon>Metazoa</taxon>
        <taxon>Cnidaria</taxon>
        <taxon>Anthozoa</taxon>
        <taxon>Hexacorallia</taxon>
        <taxon>Scleractinia</taxon>
        <taxon>Astrocoeniina</taxon>
        <taxon>Pocilloporidae</taxon>
        <taxon>Stylophora</taxon>
    </lineage>
</organism>
<feature type="region of interest" description="Disordered" evidence="6">
    <location>
        <begin position="1279"/>
        <end position="1360"/>
    </location>
</feature>
<dbReference type="PANTHER" id="PTHR24135:SF28">
    <property type="entry name" value="LD13733P"/>
    <property type="match status" value="1"/>
</dbReference>
<keyword evidence="4" id="KW-0040">ANK repeat</keyword>
<feature type="region of interest" description="Disordered" evidence="6">
    <location>
        <begin position="699"/>
        <end position="728"/>
    </location>
</feature>
<feature type="compositionally biased region" description="Polar residues" evidence="6">
    <location>
        <begin position="1293"/>
        <end position="1310"/>
    </location>
</feature>
<feature type="repeat" description="ANK" evidence="4">
    <location>
        <begin position="257"/>
        <end position="289"/>
    </location>
</feature>
<dbReference type="CDD" id="cd17091">
    <property type="entry name" value="FERM_F0_SHANK"/>
    <property type="match status" value="1"/>
</dbReference>
<evidence type="ECO:0000256" key="2">
    <source>
        <dbReference type="ARBA" id="ARBA00023018"/>
    </source>
</evidence>
<dbReference type="InterPro" id="IPR036028">
    <property type="entry name" value="SH3-like_dom_sf"/>
</dbReference>
<feature type="region of interest" description="Disordered" evidence="6">
    <location>
        <begin position="1500"/>
        <end position="1583"/>
    </location>
</feature>
<dbReference type="GO" id="GO:0043197">
    <property type="term" value="C:dendritic spine"/>
    <property type="evidence" value="ECO:0007669"/>
    <property type="project" value="TreeGrafter"/>
</dbReference>
<feature type="domain" description="SH3" evidence="7">
    <location>
        <begin position="507"/>
        <end position="566"/>
    </location>
</feature>
<feature type="compositionally biased region" description="Low complexity" evidence="6">
    <location>
        <begin position="1241"/>
        <end position="1255"/>
    </location>
</feature>
<dbReference type="Pfam" id="PF17820">
    <property type="entry name" value="PDZ_6"/>
    <property type="match status" value="1"/>
</dbReference>
<dbReference type="SUPFAM" id="SSF48403">
    <property type="entry name" value="Ankyrin repeat"/>
    <property type="match status" value="1"/>
</dbReference>
<feature type="domain" description="SAM" evidence="8">
    <location>
        <begin position="1664"/>
        <end position="1727"/>
    </location>
</feature>
<dbReference type="InterPro" id="IPR001660">
    <property type="entry name" value="SAM"/>
</dbReference>
<comment type="caution">
    <text evidence="10">The sequence shown here is derived from an EMBL/GenBank/DDBJ whole genome shotgun (WGS) entry which is preliminary data.</text>
</comment>
<evidence type="ECO:0000256" key="4">
    <source>
        <dbReference type="PROSITE-ProRule" id="PRU00023"/>
    </source>
</evidence>
<dbReference type="SMART" id="SM00326">
    <property type="entry name" value="SH3"/>
    <property type="match status" value="1"/>
</dbReference>
<dbReference type="PROSITE" id="PS50105">
    <property type="entry name" value="SAM_DOMAIN"/>
    <property type="match status" value="1"/>
</dbReference>
<dbReference type="InterPro" id="IPR036034">
    <property type="entry name" value="PDZ_sf"/>
</dbReference>
<dbReference type="Pfam" id="PF00536">
    <property type="entry name" value="SAM_1"/>
    <property type="match status" value="1"/>
</dbReference>
<reference evidence="11" key="1">
    <citation type="journal article" date="2017" name="bioRxiv">
        <title>Comparative analysis of the genomes of Stylophora pistillata and Acropora digitifera provides evidence for extensive differences between species of corals.</title>
        <authorList>
            <person name="Voolstra C.R."/>
            <person name="Li Y."/>
            <person name="Liew Y.J."/>
            <person name="Baumgarten S."/>
            <person name="Zoccola D."/>
            <person name="Flot J.-F."/>
            <person name="Tambutte S."/>
            <person name="Allemand D."/>
            <person name="Aranda M."/>
        </authorList>
    </citation>
    <scope>NUCLEOTIDE SEQUENCE [LARGE SCALE GENOMIC DNA]</scope>
</reference>
<dbReference type="InterPro" id="IPR041489">
    <property type="entry name" value="PDZ_6"/>
</dbReference>
<keyword evidence="2" id="KW-0770">Synapse</keyword>
<feature type="repeat" description="ANK" evidence="4">
    <location>
        <begin position="156"/>
        <end position="189"/>
    </location>
</feature>
<dbReference type="Gene3D" id="1.25.40.20">
    <property type="entry name" value="Ankyrin repeat-containing domain"/>
    <property type="match status" value="2"/>
</dbReference>
<proteinExistence type="predicted"/>
<evidence type="ECO:0000259" key="9">
    <source>
        <dbReference type="PROSITE" id="PS50106"/>
    </source>
</evidence>
<dbReference type="OrthoDB" id="445896at2759"/>
<dbReference type="Pfam" id="PF07653">
    <property type="entry name" value="SH3_2"/>
    <property type="match status" value="1"/>
</dbReference>
<dbReference type="SUPFAM" id="SSF47769">
    <property type="entry name" value="SAM/Pointed domain"/>
    <property type="match status" value="1"/>
</dbReference>
<dbReference type="InterPro" id="IPR051569">
    <property type="entry name" value="SHANK"/>
</dbReference>
<feature type="compositionally biased region" description="Polar residues" evidence="6">
    <location>
        <begin position="958"/>
        <end position="981"/>
    </location>
</feature>
<evidence type="ECO:0000256" key="3">
    <source>
        <dbReference type="ARBA" id="ARBA00034105"/>
    </source>
</evidence>
<feature type="repeat" description="ANK" evidence="4">
    <location>
        <begin position="190"/>
        <end position="222"/>
    </location>
</feature>
<accession>A0A2B4SU44</accession>
<dbReference type="InterPro" id="IPR001452">
    <property type="entry name" value="SH3_domain"/>
</dbReference>
<dbReference type="SUPFAM" id="SSF50044">
    <property type="entry name" value="SH3-domain"/>
    <property type="match status" value="1"/>
</dbReference>
<dbReference type="PROSITE" id="PS50297">
    <property type="entry name" value="ANK_REP_REGION"/>
    <property type="match status" value="3"/>
</dbReference>
<dbReference type="InterPro" id="IPR013761">
    <property type="entry name" value="SAM/pointed_sf"/>
</dbReference>
<evidence type="ECO:0000256" key="1">
    <source>
        <dbReference type="ARBA" id="ARBA00022443"/>
    </source>
</evidence>
<dbReference type="Pfam" id="PF12796">
    <property type="entry name" value="Ank_2"/>
    <property type="match status" value="2"/>
</dbReference>
<evidence type="ECO:0000313" key="11">
    <source>
        <dbReference type="Proteomes" id="UP000225706"/>
    </source>
</evidence>
<dbReference type="SMART" id="SM00454">
    <property type="entry name" value="SAM"/>
    <property type="match status" value="1"/>
</dbReference>
<comment type="subcellular location">
    <subcellularLocation>
        <location evidence="3">Postsynaptic density</location>
    </subcellularLocation>
</comment>
<dbReference type="SMART" id="SM00228">
    <property type="entry name" value="PDZ"/>
    <property type="match status" value="1"/>
</dbReference>
<feature type="region of interest" description="Disordered" evidence="6">
    <location>
        <begin position="1422"/>
        <end position="1451"/>
    </location>
</feature>
<evidence type="ECO:0000259" key="7">
    <source>
        <dbReference type="PROSITE" id="PS50002"/>
    </source>
</evidence>
<dbReference type="InterPro" id="IPR036770">
    <property type="entry name" value="Ankyrin_rpt-contain_sf"/>
</dbReference>
<gene>
    <name evidence="10" type="primary">Shank1</name>
    <name evidence="10" type="ORF">AWC38_SpisGene3082</name>
</gene>
<dbReference type="PROSITE" id="PS50002">
    <property type="entry name" value="SH3"/>
    <property type="match status" value="1"/>
</dbReference>
<dbReference type="CDD" id="cd06746">
    <property type="entry name" value="PDZ_SHANK1_3-like"/>
    <property type="match status" value="1"/>
</dbReference>
<dbReference type="Gene3D" id="1.10.150.50">
    <property type="entry name" value="Transcription Factor, Ets-1"/>
    <property type="match status" value="1"/>
</dbReference>
<keyword evidence="1 5" id="KW-0728">SH3 domain</keyword>
<keyword evidence="11" id="KW-1185">Reference proteome</keyword>
<feature type="compositionally biased region" description="Polar residues" evidence="6">
    <location>
        <begin position="375"/>
        <end position="386"/>
    </location>
</feature>
<dbReference type="EMBL" id="LSMT01000027">
    <property type="protein sequence ID" value="PFX32072.1"/>
    <property type="molecule type" value="Genomic_DNA"/>
</dbReference>
<evidence type="ECO:0000313" key="10">
    <source>
        <dbReference type="EMBL" id="PFX32072.1"/>
    </source>
</evidence>
<dbReference type="SMART" id="SM00248">
    <property type="entry name" value="ANK"/>
    <property type="match status" value="6"/>
</dbReference>
<feature type="compositionally biased region" description="Low complexity" evidence="6">
    <location>
        <begin position="387"/>
        <end position="406"/>
    </location>
</feature>
<feature type="repeat" description="ANK" evidence="4">
    <location>
        <begin position="290"/>
        <end position="322"/>
    </location>
</feature>